<name>A0A1I7ZXK1_9BILA</name>
<evidence type="ECO:0000256" key="3">
    <source>
        <dbReference type="ARBA" id="ARBA00022801"/>
    </source>
</evidence>
<evidence type="ECO:0000256" key="1">
    <source>
        <dbReference type="ARBA" id="ARBA00000451"/>
    </source>
</evidence>
<dbReference type="Pfam" id="PF03568">
    <property type="entry name" value="Separin_C"/>
    <property type="match status" value="1"/>
</dbReference>
<dbReference type="InterPro" id="IPR005314">
    <property type="entry name" value="Peptidase_C50"/>
</dbReference>
<dbReference type="EC" id="3.4.22.49" evidence="2"/>
<accession>A0A1I7ZXK1</accession>
<dbReference type="Proteomes" id="UP000095287">
    <property type="component" value="Unplaced"/>
</dbReference>
<evidence type="ECO:0000256" key="4">
    <source>
        <dbReference type="ARBA" id="ARBA00022829"/>
    </source>
</evidence>
<dbReference type="GO" id="GO:0005634">
    <property type="term" value="C:nucleus"/>
    <property type="evidence" value="ECO:0007669"/>
    <property type="project" value="InterPro"/>
</dbReference>
<dbReference type="InterPro" id="IPR030397">
    <property type="entry name" value="SEPARIN_core_dom"/>
</dbReference>
<protein>
    <recommendedName>
        <fullName evidence="2">separase</fullName>
        <ecNumber evidence="2">3.4.22.49</ecNumber>
    </recommendedName>
</protein>
<comment type="catalytic activity">
    <reaction evidence="1">
        <text>All bonds known to be hydrolyzed by this endopeptidase have arginine in P1 and an acidic residue in P4. P6 is often occupied by an acidic residue or by a hydroxy-amino-acid residue, the phosphorylation of which enhances cleavage.</text>
        <dbReference type="EC" id="3.4.22.49"/>
    </reaction>
</comment>
<keyword evidence="3" id="KW-0378">Hydrolase</keyword>
<dbReference type="GO" id="GO:0051307">
    <property type="term" value="P:meiotic chromosome separation"/>
    <property type="evidence" value="ECO:0007669"/>
    <property type="project" value="TreeGrafter"/>
</dbReference>
<keyword evidence="6" id="KW-1185">Reference proteome</keyword>
<evidence type="ECO:0000313" key="6">
    <source>
        <dbReference type="Proteomes" id="UP000095287"/>
    </source>
</evidence>
<dbReference type="GO" id="GO:0005737">
    <property type="term" value="C:cytoplasm"/>
    <property type="evidence" value="ECO:0007669"/>
    <property type="project" value="TreeGrafter"/>
</dbReference>
<proteinExistence type="predicted"/>
<dbReference type="GO" id="GO:0005813">
    <property type="term" value="C:centrosome"/>
    <property type="evidence" value="ECO:0007669"/>
    <property type="project" value="TreeGrafter"/>
</dbReference>
<dbReference type="GO" id="GO:0004197">
    <property type="term" value="F:cysteine-type endopeptidase activity"/>
    <property type="evidence" value="ECO:0007669"/>
    <property type="project" value="InterPro"/>
</dbReference>
<dbReference type="PANTHER" id="PTHR12792">
    <property type="entry name" value="EXTRA SPINDLE POLES 1-RELATED"/>
    <property type="match status" value="1"/>
</dbReference>
<sequence length="913" mass="104579">MQELSTAYIGYSGNAYIESVYKVWSSGLSKVIQKKLNRVPRHIRLSLGDCGRILVSVLIMNGEMHKAIFCLMDLIVLFPEDTVIRITLLRLAVELGEWTILAHLLNKESKLPPRDEDHVKMVLLFRLAYRIHRHVKDLSFDRIKEQTQPYLQVDKSFTQFELCSLACHIRVMASRLPYADLNKVGDPIFNRHTEWKHLHVLLKSRCFTFFNEQVPCLWTRKVSLPEEFLKMSLTMANFLECQRKMVNELAETAMLKEAQSHVMIYWRNVMRTCIPIHVSRSVNSVLRTVSYSPKLMTNRVLMGQRIVEMFLSDGNKENSSIEATEDINRCSSANLVGEKNSTENIELFGLSAHSEECACMSCTCSKLSPSFLVEISYMKLLYFDLGQIEMKTFCRDWDNLVLELIKRNSDLRQRFSEEVSSDSVYREWRPRICINIARSSPDPYEQAFYVSEAYLCGVRQYMRAHYQRHQETYTHADVDSFKQDVLRLPSDVTVVQLFVDHNQTLWLSRLHNDVEPLTLPIVDLGKSTIIKRLKRLQEKNLASSLATNYKNNILDPKVFWKTRIKLDSSLKAIIREMQEEWFGPVLPLLLPHNKNIPEEYLSALINIGIPEERAKILACASAHAESKERFFELMRMLVPDEEVTINRAAEVYDMMSGEGKKIIKQELREGFTLLNLSPDLSPVPFESMPHFDNAPLISRITSFKIFINQLHDTEIPKPITGRRTFYILNPGEDLTETEDRIGKAVSTLNFKGVRRSIPTAKELATILATQEMFLYVGHGSGGRHFGRQTIRESDCKAVALLMGCDSVATTSEGVNFDGRSAVYDYHLARCPCVVGCLWMVTDGDADRFLLALLDYLFSHLKSDHEELANSIMTKGGYKTFLRGIAMARKFCKLPYLTGSSVVSYGIPVAAKVD</sequence>
<keyword evidence="4" id="KW-0159">Chromosome partition</keyword>
<dbReference type="PANTHER" id="PTHR12792:SF0">
    <property type="entry name" value="SEPARIN"/>
    <property type="match status" value="1"/>
</dbReference>
<feature type="domain" description="Peptidase C50" evidence="5">
    <location>
        <begin position="721"/>
        <end position="815"/>
    </location>
</feature>
<dbReference type="PROSITE" id="PS51700">
    <property type="entry name" value="SEPARIN"/>
    <property type="match status" value="1"/>
</dbReference>
<evidence type="ECO:0000313" key="7">
    <source>
        <dbReference type="WBParaSite" id="L893_g30782.t1"/>
    </source>
</evidence>
<dbReference type="GO" id="GO:0072686">
    <property type="term" value="C:mitotic spindle"/>
    <property type="evidence" value="ECO:0007669"/>
    <property type="project" value="TreeGrafter"/>
</dbReference>
<reference evidence="7" key="1">
    <citation type="submission" date="2016-11" db="UniProtKB">
        <authorList>
            <consortium name="WormBaseParasite"/>
        </authorList>
    </citation>
    <scope>IDENTIFICATION</scope>
</reference>
<dbReference type="AlphaFoldDB" id="A0A1I7ZXK1"/>
<dbReference type="GO" id="GO:0006508">
    <property type="term" value="P:proteolysis"/>
    <property type="evidence" value="ECO:0007669"/>
    <property type="project" value="InterPro"/>
</dbReference>
<evidence type="ECO:0000259" key="5">
    <source>
        <dbReference type="PROSITE" id="PS51700"/>
    </source>
</evidence>
<evidence type="ECO:0000256" key="2">
    <source>
        <dbReference type="ARBA" id="ARBA00012489"/>
    </source>
</evidence>
<dbReference type="WBParaSite" id="L893_g30782.t1">
    <property type="protein sequence ID" value="L893_g30782.t1"/>
    <property type="gene ID" value="L893_g30782"/>
</dbReference>
<organism evidence="6 7">
    <name type="scientific">Steinernema glaseri</name>
    <dbReference type="NCBI Taxonomy" id="37863"/>
    <lineage>
        <taxon>Eukaryota</taxon>
        <taxon>Metazoa</taxon>
        <taxon>Ecdysozoa</taxon>
        <taxon>Nematoda</taxon>
        <taxon>Chromadorea</taxon>
        <taxon>Rhabditida</taxon>
        <taxon>Tylenchina</taxon>
        <taxon>Panagrolaimomorpha</taxon>
        <taxon>Strongyloidoidea</taxon>
        <taxon>Steinernematidae</taxon>
        <taxon>Steinernema</taxon>
    </lineage>
</organism>